<dbReference type="EMBL" id="JABBGK010000001">
    <property type="protein sequence ID" value="NML73188.1"/>
    <property type="molecule type" value="Genomic_DNA"/>
</dbReference>
<proteinExistence type="predicted"/>
<dbReference type="RefSeq" id="WP_169587314.1">
    <property type="nucleotide sequence ID" value="NZ_JABBGK010000001.1"/>
</dbReference>
<evidence type="ECO:0000313" key="1">
    <source>
        <dbReference type="EMBL" id="NML73188.1"/>
    </source>
</evidence>
<gene>
    <name evidence="1" type="ORF">HHL25_03510</name>
</gene>
<evidence type="ECO:0000313" key="2">
    <source>
        <dbReference type="Proteomes" id="UP000541470"/>
    </source>
</evidence>
<protein>
    <recommendedName>
        <fullName evidence="3">Aminoglycoside phosphotransferase</fullName>
    </recommendedName>
</protein>
<organism evidence="1 2">
    <name type="scientific">Rhizobium terricola</name>
    <dbReference type="NCBI Taxonomy" id="2728849"/>
    <lineage>
        <taxon>Bacteria</taxon>
        <taxon>Pseudomonadati</taxon>
        <taxon>Pseudomonadota</taxon>
        <taxon>Alphaproteobacteria</taxon>
        <taxon>Hyphomicrobiales</taxon>
        <taxon>Rhizobiaceae</taxon>
        <taxon>Rhizobium/Agrobacterium group</taxon>
        <taxon>Rhizobium</taxon>
    </lineage>
</organism>
<comment type="caution">
    <text evidence="1">The sequence shown here is derived from an EMBL/GenBank/DDBJ whole genome shotgun (WGS) entry which is preliminary data.</text>
</comment>
<sequence>MANSFFRTAYQNLIAARERQASRYVNGALLSLDDKTLATLGTTRDELRSKGARTSIF</sequence>
<reference evidence="1 2" key="1">
    <citation type="submission" date="2020-04" db="EMBL/GenBank/DDBJ databases">
        <title>Rhizobium sp. S-51 isolated from soil.</title>
        <authorList>
            <person name="Dahal R.H."/>
        </authorList>
    </citation>
    <scope>NUCLEOTIDE SEQUENCE [LARGE SCALE GENOMIC DNA]</scope>
    <source>
        <strain evidence="1 2">S-51</strain>
    </source>
</reference>
<accession>A0A7Y0ATG6</accession>
<dbReference type="AlphaFoldDB" id="A0A7Y0ATG6"/>
<dbReference type="Proteomes" id="UP000541470">
    <property type="component" value="Unassembled WGS sequence"/>
</dbReference>
<keyword evidence="2" id="KW-1185">Reference proteome</keyword>
<evidence type="ECO:0008006" key="3">
    <source>
        <dbReference type="Google" id="ProtNLM"/>
    </source>
</evidence>
<name>A0A7Y0ATG6_9HYPH</name>